<keyword evidence="1" id="KW-0812">Transmembrane</keyword>
<dbReference type="Proteomes" id="UP000228680">
    <property type="component" value="Unassembled WGS sequence"/>
</dbReference>
<protein>
    <submittedName>
        <fullName evidence="2">Uncharacterized protein</fullName>
    </submittedName>
</protein>
<name>A0A2M9F0L5_9BACL</name>
<proteinExistence type="predicted"/>
<dbReference type="OrthoDB" id="2968532at2"/>
<accession>A0A2M9F0L5</accession>
<evidence type="ECO:0000256" key="1">
    <source>
        <dbReference type="SAM" id="Phobius"/>
    </source>
</evidence>
<evidence type="ECO:0000313" key="2">
    <source>
        <dbReference type="EMBL" id="PJK17002.1"/>
    </source>
</evidence>
<keyword evidence="3" id="KW-1185">Reference proteome</keyword>
<feature type="transmembrane region" description="Helical" evidence="1">
    <location>
        <begin position="12"/>
        <end position="35"/>
    </location>
</feature>
<evidence type="ECO:0000313" key="3">
    <source>
        <dbReference type="Proteomes" id="UP000228680"/>
    </source>
</evidence>
<sequence>MVSKSSLTRALLIAGNFIFCVAVIVTGLQFAGYLINDVLHIEGWARTALQFAAVIFIFYPMKFVYDTVQYRISQNP</sequence>
<feature type="transmembrane region" description="Helical" evidence="1">
    <location>
        <begin position="47"/>
        <end position="65"/>
    </location>
</feature>
<organism evidence="2 3">
    <name type="scientific">Chryseomicrobium excrementi</name>
    <dbReference type="NCBI Taxonomy" id="2041346"/>
    <lineage>
        <taxon>Bacteria</taxon>
        <taxon>Bacillati</taxon>
        <taxon>Bacillota</taxon>
        <taxon>Bacilli</taxon>
        <taxon>Bacillales</taxon>
        <taxon>Caryophanaceae</taxon>
        <taxon>Chryseomicrobium</taxon>
    </lineage>
</organism>
<gene>
    <name evidence="2" type="ORF">CQS04_07555</name>
</gene>
<keyword evidence="1" id="KW-0472">Membrane</keyword>
<keyword evidence="1" id="KW-1133">Transmembrane helix</keyword>
<dbReference type="EMBL" id="PCGR01000002">
    <property type="protein sequence ID" value="PJK17002.1"/>
    <property type="molecule type" value="Genomic_DNA"/>
</dbReference>
<comment type="caution">
    <text evidence="2">The sequence shown here is derived from an EMBL/GenBank/DDBJ whole genome shotgun (WGS) entry which is preliminary data.</text>
</comment>
<dbReference type="AlphaFoldDB" id="A0A2M9F0L5"/>
<dbReference type="RefSeq" id="WP_100353548.1">
    <property type="nucleotide sequence ID" value="NZ_PCGR01000002.1"/>
</dbReference>
<reference evidence="2 3" key="1">
    <citation type="submission" date="2017-10" db="EMBL/GenBank/DDBJ databases">
        <title>Draft genome of Chryseomicrobium casticus sp. nov.</title>
        <authorList>
            <person name="Chakraborty R."/>
            <person name="Saha T."/>
        </authorList>
    </citation>
    <scope>NUCLEOTIDE SEQUENCE [LARGE SCALE GENOMIC DNA]</scope>
    <source>
        <strain evidence="2 3">ET03</strain>
    </source>
</reference>